<keyword evidence="2" id="KW-1185">Reference proteome</keyword>
<reference evidence="1 2" key="1">
    <citation type="journal article" date="2008" name="Genome Biol.">
        <title>A genomic analysis of the archaeal system Ignicoccus hospitalis-Nanoarchaeum equitans.</title>
        <authorList>
            <person name="Podar M."/>
            <person name="Anderson I."/>
            <person name="Makarova K.S."/>
            <person name="Elkins J.G."/>
            <person name="Ivanova N."/>
            <person name="Wall M.A."/>
            <person name="Lykidis A."/>
            <person name="Mavromatis K."/>
            <person name="Sun H."/>
            <person name="Hudson M.E."/>
            <person name="Chen W."/>
            <person name="Deciu C."/>
            <person name="Hutchison D."/>
            <person name="Eads J.R."/>
            <person name="Anderson A."/>
            <person name="Fernandes F."/>
            <person name="Szeto E."/>
            <person name="Lapidus A."/>
            <person name="Kyrpides N.C."/>
            <person name="Saier M.H.Jr."/>
            <person name="Richardson P.M."/>
            <person name="Rachel R."/>
            <person name="Huber H."/>
            <person name="Eisen J.A."/>
            <person name="Koonin E.V."/>
            <person name="Keller M."/>
            <person name="Stetter K.O."/>
        </authorList>
    </citation>
    <scope>NUCLEOTIDE SEQUENCE [LARGE SCALE GENOMIC DNA]</scope>
    <source>
        <strain evidence="2">KIN4/I / DSM 18386 / JCM 14125</strain>
    </source>
</reference>
<dbReference type="Proteomes" id="UP000000262">
    <property type="component" value="Chromosome"/>
</dbReference>
<dbReference type="STRING" id="453591.Igni_0365"/>
<dbReference type="OrthoDB" id="383006at2157"/>
<protein>
    <submittedName>
        <fullName evidence="1">Uncharacterized protein</fullName>
    </submittedName>
</protein>
<dbReference type="AlphaFoldDB" id="A8A9E6"/>
<dbReference type="HOGENOM" id="CLU_1264562_0_0_2"/>
<evidence type="ECO:0000313" key="2">
    <source>
        <dbReference type="Proteomes" id="UP000000262"/>
    </source>
</evidence>
<evidence type="ECO:0000313" key="1">
    <source>
        <dbReference type="EMBL" id="ABU81548.1"/>
    </source>
</evidence>
<dbReference type="RefSeq" id="WP_011998400.1">
    <property type="nucleotide sequence ID" value="NC_009776.1"/>
</dbReference>
<proteinExistence type="predicted"/>
<dbReference type="KEGG" id="iho:Igni_0365"/>
<accession>A8A9E6</accession>
<name>A8A9E6_IGNH4</name>
<dbReference type="EMBL" id="CP000816">
    <property type="protein sequence ID" value="ABU81548.1"/>
    <property type="molecule type" value="Genomic_DNA"/>
</dbReference>
<gene>
    <name evidence="1" type="ordered locus">Igni_0365</name>
</gene>
<sequence>MSAQIFTRRVGFVKKDGTGCTGARDMWRTINLLGMDVSAAIYVKNLSDFTIAIFLDVESPDYMGVVEVQTKLPTPKPLRGPSYLSAIAAEAAKMAINAYENAEVESGGEPKITLEGKTVDLINMCDVRDFQKVPDAIELKTIVNGVEGVCSSPIYVNLEDVLNDLPAFAAAAARGSSNALKPMCFTDPFLVAVASSSIGLTVITSGAEEASFQAEFGF</sequence>
<dbReference type="GeneID" id="5563183"/>
<organism evidence="1 2">
    <name type="scientific">Ignicoccus hospitalis (strain KIN4/I / DSM 18386 / JCM 14125)</name>
    <dbReference type="NCBI Taxonomy" id="453591"/>
    <lineage>
        <taxon>Archaea</taxon>
        <taxon>Thermoproteota</taxon>
        <taxon>Thermoprotei</taxon>
        <taxon>Desulfurococcales</taxon>
        <taxon>Desulfurococcaceae</taxon>
        <taxon>Ignicoccus</taxon>
    </lineage>
</organism>